<dbReference type="Proteomes" id="UP000295192">
    <property type="component" value="Unassembled WGS sequence"/>
</dbReference>
<accession>A0A484B9D2</accession>
<organism evidence="2 3">
    <name type="scientific">Drosophila navojoa</name>
    <name type="common">Fruit fly</name>
    <dbReference type="NCBI Taxonomy" id="7232"/>
    <lineage>
        <taxon>Eukaryota</taxon>
        <taxon>Metazoa</taxon>
        <taxon>Ecdysozoa</taxon>
        <taxon>Arthropoda</taxon>
        <taxon>Hexapoda</taxon>
        <taxon>Insecta</taxon>
        <taxon>Pterygota</taxon>
        <taxon>Neoptera</taxon>
        <taxon>Endopterygota</taxon>
        <taxon>Diptera</taxon>
        <taxon>Brachycera</taxon>
        <taxon>Muscomorpha</taxon>
        <taxon>Ephydroidea</taxon>
        <taxon>Drosophilidae</taxon>
        <taxon>Drosophila</taxon>
    </lineage>
</organism>
<comment type="caution">
    <text evidence="2">The sequence shown here is derived from an EMBL/GenBank/DDBJ whole genome shotgun (WGS) entry which is preliminary data.</text>
</comment>
<keyword evidence="1" id="KW-0472">Membrane</keyword>
<reference evidence="2 3" key="1">
    <citation type="journal article" date="2019" name="J. Hered.">
        <title>An Improved Genome Assembly for Drosophila navojoa, the Basal Species in the mojavensis Cluster.</title>
        <authorList>
            <person name="Vanderlinde T."/>
            <person name="Dupim E.G."/>
            <person name="Nazario-Yepiz N.O."/>
            <person name="Carvalho A.B."/>
        </authorList>
    </citation>
    <scope>NUCLEOTIDE SEQUENCE [LARGE SCALE GENOMIC DNA]</scope>
    <source>
        <strain evidence="2">Navoj_Jal97</strain>
        <tissue evidence="2">Whole organism</tissue>
    </source>
</reference>
<keyword evidence="1" id="KW-0812">Transmembrane</keyword>
<keyword evidence="1" id="KW-1133">Transmembrane helix</keyword>
<evidence type="ECO:0000256" key="1">
    <source>
        <dbReference type="SAM" id="Phobius"/>
    </source>
</evidence>
<name>A0A484B9D2_DRONA</name>
<dbReference type="EMBL" id="LSRL02000098">
    <property type="protein sequence ID" value="TDG44640.1"/>
    <property type="molecule type" value="Genomic_DNA"/>
</dbReference>
<proteinExistence type="predicted"/>
<evidence type="ECO:0000313" key="2">
    <source>
        <dbReference type="EMBL" id="TDG44640.1"/>
    </source>
</evidence>
<keyword evidence="3" id="KW-1185">Reference proteome</keyword>
<gene>
    <name evidence="2" type="ORF">AWZ03_008961</name>
</gene>
<dbReference type="AlphaFoldDB" id="A0A484B9D2"/>
<sequence>MLIRNATVLVFSISRFSRVYALRKSEQTAPTLSCTARVVAAVIIIIVAVAVTLASPPPSSPTSLLPVLFVLIIKT</sequence>
<protein>
    <submittedName>
        <fullName evidence="2">Uncharacterized protein</fullName>
    </submittedName>
</protein>
<evidence type="ECO:0000313" key="3">
    <source>
        <dbReference type="Proteomes" id="UP000295192"/>
    </source>
</evidence>
<feature type="transmembrane region" description="Helical" evidence="1">
    <location>
        <begin position="37"/>
        <end position="55"/>
    </location>
</feature>